<dbReference type="PANTHER" id="PTHR45641">
    <property type="entry name" value="TETRATRICOPEPTIDE REPEAT PROTEIN (AFU_ORTHOLOGUE AFUA_6G03870)"/>
    <property type="match status" value="1"/>
</dbReference>
<evidence type="ECO:0000259" key="4">
    <source>
        <dbReference type="Pfam" id="PF03496"/>
    </source>
</evidence>
<evidence type="ECO:0000313" key="7">
    <source>
        <dbReference type="EMBL" id="CAF1337426.1"/>
    </source>
</evidence>
<organism evidence="7 8">
    <name type="scientific">Adineta steineri</name>
    <dbReference type="NCBI Taxonomy" id="433720"/>
    <lineage>
        <taxon>Eukaryota</taxon>
        <taxon>Metazoa</taxon>
        <taxon>Spiralia</taxon>
        <taxon>Gnathifera</taxon>
        <taxon>Rotifera</taxon>
        <taxon>Eurotatoria</taxon>
        <taxon>Bdelloidea</taxon>
        <taxon>Adinetida</taxon>
        <taxon>Adinetidae</taxon>
        <taxon>Adineta</taxon>
    </lineage>
</organism>
<dbReference type="EMBL" id="CAJNOM010000300">
    <property type="protein sequence ID" value="CAF1335419.1"/>
    <property type="molecule type" value="Genomic_DNA"/>
</dbReference>
<dbReference type="PROSITE" id="PS50293">
    <property type="entry name" value="TPR_REGION"/>
    <property type="match status" value="2"/>
</dbReference>
<dbReference type="EMBL" id="CAJNOM010000302">
    <property type="protein sequence ID" value="CAF1337426.1"/>
    <property type="molecule type" value="Genomic_DNA"/>
</dbReference>
<feature type="repeat" description="TPR" evidence="3">
    <location>
        <begin position="578"/>
        <end position="611"/>
    </location>
</feature>
<feature type="repeat" description="TPR" evidence="3">
    <location>
        <begin position="620"/>
        <end position="653"/>
    </location>
</feature>
<dbReference type="InterPro" id="IPR011990">
    <property type="entry name" value="TPR-like_helical_dom_sf"/>
</dbReference>
<dbReference type="SMART" id="SM00028">
    <property type="entry name" value="TPR"/>
    <property type="match status" value="9"/>
</dbReference>
<gene>
    <name evidence="5" type="ORF">BJG266_LOCUS1265</name>
    <name evidence="6" type="ORF">QVE165_LOCUS33130</name>
    <name evidence="7" type="ORF">QVE165_LOCUS33241</name>
</gene>
<feature type="repeat" description="TPR" evidence="3">
    <location>
        <begin position="662"/>
        <end position="695"/>
    </location>
</feature>
<feature type="repeat" description="TPR" evidence="3">
    <location>
        <begin position="452"/>
        <end position="485"/>
    </location>
</feature>
<feature type="repeat" description="TPR" evidence="3">
    <location>
        <begin position="704"/>
        <end position="737"/>
    </location>
</feature>
<dbReference type="AlphaFoldDB" id="A0A815GDL0"/>
<feature type="repeat" description="TPR" evidence="3">
    <location>
        <begin position="415"/>
        <end position="448"/>
    </location>
</feature>
<dbReference type="Pfam" id="PF13424">
    <property type="entry name" value="TPR_12"/>
    <property type="match status" value="4"/>
</dbReference>
<evidence type="ECO:0000313" key="5">
    <source>
        <dbReference type="EMBL" id="CAF0732280.1"/>
    </source>
</evidence>
<accession>A0A815GDL0</accession>
<evidence type="ECO:0000256" key="2">
    <source>
        <dbReference type="ARBA" id="ARBA00022803"/>
    </source>
</evidence>
<dbReference type="PROSITE" id="PS50005">
    <property type="entry name" value="TPR"/>
    <property type="match status" value="9"/>
</dbReference>
<keyword evidence="8" id="KW-1185">Reference proteome</keyword>
<dbReference type="EMBL" id="CAJNOI010000003">
    <property type="protein sequence ID" value="CAF0732280.1"/>
    <property type="molecule type" value="Genomic_DNA"/>
</dbReference>
<dbReference type="Pfam" id="PF13176">
    <property type="entry name" value="TPR_7"/>
    <property type="match status" value="1"/>
</dbReference>
<protein>
    <recommendedName>
        <fullName evidence="4">ADP ribosyltransferase domain-containing protein</fullName>
    </recommendedName>
</protein>
<feature type="repeat" description="TPR" evidence="3">
    <location>
        <begin position="746"/>
        <end position="779"/>
    </location>
</feature>
<dbReference type="SUPFAM" id="SSF48452">
    <property type="entry name" value="TPR-like"/>
    <property type="match status" value="2"/>
</dbReference>
<dbReference type="SUPFAM" id="SSF56399">
    <property type="entry name" value="ADP-ribosylation"/>
    <property type="match status" value="1"/>
</dbReference>
<keyword evidence="1" id="KW-0677">Repeat</keyword>
<dbReference type="GO" id="GO:0005576">
    <property type="term" value="C:extracellular region"/>
    <property type="evidence" value="ECO:0007669"/>
    <property type="project" value="InterPro"/>
</dbReference>
<evidence type="ECO:0000313" key="6">
    <source>
        <dbReference type="EMBL" id="CAF1335419.1"/>
    </source>
</evidence>
<evidence type="ECO:0000256" key="1">
    <source>
        <dbReference type="ARBA" id="ARBA00022737"/>
    </source>
</evidence>
<dbReference type="PROSITE" id="PS51996">
    <property type="entry name" value="TR_MART"/>
    <property type="match status" value="1"/>
</dbReference>
<dbReference type="Proteomes" id="UP000663832">
    <property type="component" value="Unassembled WGS sequence"/>
</dbReference>
<keyword evidence="2 3" id="KW-0802">TPR repeat</keyword>
<dbReference type="Proteomes" id="UP000663877">
    <property type="component" value="Unassembled WGS sequence"/>
</dbReference>
<feature type="repeat" description="TPR" evidence="3">
    <location>
        <begin position="536"/>
        <end position="569"/>
    </location>
</feature>
<comment type="caution">
    <text evidence="7">The sequence shown here is derived from an EMBL/GenBank/DDBJ whole genome shotgun (WGS) entry which is preliminary data.</text>
</comment>
<evidence type="ECO:0000313" key="8">
    <source>
        <dbReference type="Proteomes" id="UP000663832"/>
    </source>
</evidence>
<dbReference type="Gene3D" id="1.25.40.10">
    <property type="entry name" value="Tetratricopeptide repeat domain"/>
    <property type="match status" value="4"/>
</dbReference>
<dbReference type="InterPro" id="IPR003540">
    <property type="entry name" value="ADP-ribosyltransferase"/>
</dbReference>
<dbReference type="PANTHER" id="PTHR45641:SF1">
    <property type="entry name" value="AAA+ ATPASE DOMAIN-CONTAINING PROTEIN"/>
    <property type="match status" value="1"/>
</dbReference>
<dbReference type="Gene3D" id="3.90.176.10">
    <property type="entry name" value="Toxin ADP-ribosyltransferase, Chain A, domain 1"/>
    <property type="match status" value="1"/>
</dbReference>
<feature type="domain" description="ADP ribosyltransferase" evidence="4">
    <location>
        <begin position="221"/>
        <end position="384"/>
    </location>
</feature>
<proteinExistence type="predicted"/>
<reference evidence="7" key="1">
    <citation type="submission" date="2021-02" db="EMBL/GenBank/DDBJ databases">
        <authorList>
            <person name="Nowell W R."/>
        </authorList>
    </citation>
    <scope>NUCLEOTIDE SEQUENCE</scope>
</reference>
<dbReference type="InterPro" id="IPR019734">
    <property type="entry name" value="TPR_rpt"/>
</dbReference>
<dbReference type="OrthoDB" id="19588at2759"/>
<name>A0A815GDL0_9BILA</name>
<sequence length="814" mass="93495">MNRGKLTTNSSTVPKGRRRINIQQMQNVLLIWLDKNINENNDDCQNTISKLRCAVNDISTFTDADQCFEFIETIVDKKVCIIISGSLGQHTVPRVHNMSQVDSVFIFSGNKTYHEQWTKDWPKIKGVFTDITPMCEALKKAAYQCEQNAIPMSFVGPNEKLEQLDPSFMYTQMLKEILLTIKFEQKHIQDYLNYCRDAFVDNQEEMVNIQRLEREYRSKTPIYWYTCQMFLYPMLNRALRLMNGDTITRMGFFIGDLHRQIEQLHREQYAGTTAANTFTVYRGQGLSTEDFEQTMKTKGGLISFNNFLSASIVRKVSLDFAQDAARNPDQVGVLFVMKINPAQSATPFASIAGISKFQREGEVLFSLHSVFRIENIEQMSENNRLHAVYLTLTAENDPELNRLTDYIRKESFPDSEGWYRLGRVLRKMDEFDTAEDIYQVLFNQTKDDKDKAPIYVQLGSIKYSQGKYQGALTFYEKSLDIYQKTLSPNHPSLAISYSNIGNVHNSMGDYPKALSYFEKALEIQQQSHRPNHRDLAIPYVNIGNMHAEMGNYLKAISSFKEALEIQQQSLPPNHPDLVYFYNNIGNAHSKMSNYPIALFCFEKVLEIQQQSLPPNHRDLAIPFVNIGNVHAEMGDYPQALFCFEKALEIQRQSLPPNHPDLASSYNNIGNVHCRMSNYSKALSYYEKDLEISQQSLPPNHPDLAMSYNNIGNVHADMGNNSEALSSYEKALKIQQQSLPPNHPNLAASYNNIGTVYDNMGIYTKARTFYEHAIQIGQQSLPSNHPNLQQWRNNLELVKKQIINCTVVKFLMRNN</sequence>
<feature type="repeat" description="TPR" evidence="3">
    <location>
        <begin position="494"/>
        <end position="527"/>
    </location>
</feature>
<dbReference type="Pfam" id="PF03496">
    <property type="entry name" value="ADPrib_exo_Tox"/>
    <property type="match status" value="1"/>
</dbReference>
<evidence type="ECO:0000256" key="3">
    <source>
        <dbReference type="PROSITE-ProRule" id="PRU00339"/>
    </source>
</evidence>